<feature type="transmembrane region" description="Helical" evidence="3">
    <location>
        <begin position="118"/>
        <end position="134"/>
    </location>
</feature>
<evidence type="ECO:0000256" key="1">
    <source>
        <dbReference type="ARBA" id="ARBA00022679"/>
    </source>
</evidence>
<keyword evidence="1 2" id="KW-0808">Transferase</keyword>
<proteinExistence type="inferred from homology"/>
<organism evidence="4 5">
    <name type="scientific">Candidatus Enterococcus moelleringii</name>
    <dbReference type="NCBI Taxonomy" id="2815325"/>
    <lineage>
        <taxon>Bacteria</taxon>
        <taxon>Bacillati</taxon>
        <taxon>Bacillota</taxon>
        <taxon>Bacilli</taxon>
        <taxon>Lactobacillales</taxon>
        <taxon>Enterococcaceae</taxon>
        <taxon>Enterococcus</taxon>
    </lineage>
</organism>
<dbReference type="InterPro" id="IPR000462">
    <property type="entry name" value="CDP-OH_P_trans"/>
</dbReference>
<feature type="transmembrane region" description="Helical" evidence="3">
    <location>
        <begin position="13"/>
        <end position="42"/>
    </location>
</feature>
<feature type="transmembrane region" description="Helical" evidence="3">
    <location>
        <begin position="87"/>
        <end position="106"/>
    </location>
</feature>
<evidence type="ECO:0000256" key="2">
    <source>
        <dbReference type="RuleBase" id="RU003750"/>
    </source>
</evidence>
<dbReference type="Proteomes" id="UP000664601">
    <property type="component" value="Unassembled WGS sequence"/>
</dbReference>
<dbReference type="Gene3D" id="1.20.120.1760">
    <property type="match status" value="1"/>
</dbReference>
<keyword evidence="3" id="KW-0812">Transmembrane</keyword>
<dbReference type="InterPro" id="IPR043130">
    <property type="entry name" value="CDP-OH_PTrfase_TM_dom"/>
</dbReference>
<name>A0ABS3LGJ8_9ENTE</name>
<dbReference type="InterPro" id="IPR048254">
    <property type="entry name" value="CDP_ALCOHOL_P_TRANSF_CS"/>
</dbReference>
<feature type="transmembrane region" description="Helical" evidence="3">
    <location>
        <begin position="63"/>
        <end position="81"/>
    </location>
</feature>
<dbReference type="PROSITE" id="PS00379">
    <property type="entry name" value="CDP_ALCOHOL_P_TRANSF"/>
    <property type="match status" value="1"/>
</dbReference>
<dbReference type="RefSeq" id="WP_207675196.1">
    <property type="nucleotide sequence ID" value="NZ_JAFREM010000030.1"/>
</dbReference>
<sequence>MNKIPNILTICRIILSLILLLVKPLSLLFLIIYSLCGISDMVDGLIARKMNWTSTLGTKLDTIADAIFLLIAGGRLLWVLWFPKWLLYSAGMVLLIRLVTYSIGFARYRQWTSFHTRLNKLTGLLLFLVPLLYVTSPLNIWGPLIIVIAVFSASEELCIVLLSKDLDLNCPSLFHMTRRSANGK</sequence>
<accession>A0ABS3LGJ8</accession>
<comment type="similarity">
    <text evidence="2">Belongs to the CDP-alcohol phosphatidyltransferase class-I family.</text>
</comment>
<comment type="caution">
    <text evidence="4">The sequence shown here is derived from an EMBL/GenBank/DDBJ whole genome shotgun (WGS) entry which is preliminary data.</text>
</comment>
<dbReference type="Pfam" id="PF01066">
    <property type="entry name" value="CDP-OH_P_transf"/>
    <property type="match status" value="1"/>
</dbReference>
<dbReference type="EMBL" id="JAFREM010000030">
    <property type="protein sequence ID" value="MBO1308205.1"/>
    <property type="molecule type" value="Genomic_DNA"/>
</dbReference>
<keyword evidence="3" id="KW-0472">Membrane</keyword>
<protein>
    <submittedName>
        <fullName evidence="4">CDP-alcohol phosphatidyltransferase family protein</fullName>
    </submittedName>
</protein>
<gene>
    <name evidence="4" type="ORF">JZO70_18660</name>
</gene>
<reference evidence="4 5" key="1">
    <citation type="submission" date="2021-03" db="EMBL/GenBank/DDBJ databases">
        <title>Enterococcal diversity collection.</title>
        <authorList>
            <person name="Gilmore M.S."/>
            <person name="Schwartzman J."/>
            <person name="Van Tyne D."/>
            <person name="Martin M."/>
            <person name="Earl A.M."/>
            <person name="Manson A.L."/>
            <person name="Straub T."/>
            <person name="Salamzade R."/>
            <person name="Saavedra J."/>
            <person name="Lebreton F."/>
            <person name="Prichula J."/>
            <person name="Schaufler K."/>
            <person name="Gaca A."/>
            <person name="Sgardioli B."/>
            <person name="Wagenaar J."/>
            <person name="Strong T."/>
        </authorList>
    </citation>
    <scope>NUCLEOTIDE SEQUENCE [LARGE SCALE GENOMIC DNA]</scope>
    <source>
        <strain evidence="4 5">669A</strain>
    </source>
</reference>
<evidence type="ECO:0000256" key="3">
    <source>
        <dbReference type="SAM" id="Phobius"/>
    </source>
</evidence>
<evidence type="ECO:0000313" key="4">
    <source>
        <dbReference type="EMBL" id="MBO1308205.1"/>
    </source>
</evidence>
<keyword evidence="5" id="KW-1185">Reference proteome</keyword>
<keyword evidence="3" id="KW-1133">Transmembrane helix</keyword>
<evidence type="ECO:0000313" key="5">
    <source>
        <dbReference type="Proteomes" id="UP000664601"/>
    </source>
</evidence>